<dbReference type="GO" id="GO:0008146">
    <property type="term" value="F:sulfotransferase activity"/>
    <property type="evidence" value="ECO:0007669"/>
    <property type="project" value="InterPro"/>
</dbReference>
<comment type="similarity">
    <text evidence="1 3">Belongs to the sulfotransferase 1 family.</text>
</comment>
<proteinExistence type="inferred from homology"/>
<accession>A0A8C5AQY1</accession>
<evidence type="ECO:0000313" key="6">
    <source>
        <dbReference type="Proteomes" id="UP000694546"/>
    </source>
</evidence>
<dbReference type="InterPro" id="IPR000863">
    <property type="entry name" value="Sulfotransferase_dom"/>
</dbReference>
<evidence type="ECO:0000313" key="5">
    <source>
        <dbReference type="Ensembl" id="ENSGMOP00000034154.1"/>
    </source>
</evidence>
<dbReference type="EC" id="2.8.2.-" evidence="3"/>
<organism evidence="5 6">
    <name type="scientific">Gadus morhua</name>
    <name type="common">Atlantic cod</name>
    <dbReference type="NCBI Taxonomy" id="8049"/>
    <lineage>
        <taxon>Eukaryota</taxon>
        <taxon>Metazoa</taxon>
        <taxon>Chordata</taxon>
        <taxon>Craniata</taxon>
        <taxon>Vertebrata</taxon>
        <taxon>Euteleostomi</taxon>
        <taxon>Actinopterygii</taxon>
        <taxon>Neopterygii</taxon>
        <taxon>Teleostei</taxon>
        <taxon>Neoteleostei</taxon>
        <taxon>Acanthomorphata</taxon>
        <taxon>Zeiogadaria</taxon>
        <taxon>Gadariae</taxon>
        <taxon>Gadiformes</taxon>
        <taxon>Gadoidei</taxon>
        <taxon>Gadidae</taxon>
        <taxon>Gadus</taxon>
    </lineage>
</organism>
<feature type="domain" description="Sulfotransferase" evidence="4">
    <location>
        <begin position="46"/>
        <end position="166"/>
    </location>
</feature>
<dbReference type="InterPro" id="IPR027417">
    <property type="entry name" value="P-loop_NTPase"/>
</dbReference>
<keyword evidence="2 3" id="KW-0808">Transferase</keyword>
<protein>
    <recommendedName>
        <fullName evidence="3">Sulfotransferase</fullName>
        <ecNumber evidence="3">2.8.2.-</ecNumber>
    </recommendedName>
</protein>
<evidence type="ECO:0000256" key="2">
    <source>
        <dbReference type="ARBA" id="ARBA00022679"/>
    </source>
</evidence>
<dbReference type="Ensembl" id="ENSGMOT00000044065.1">
    <property type="protein sequence ID" value="ENSGMOP00000034154.1"/>
    <property type="gene ID" value="ENSGMOG00000035637.1"/>
</dbReference>
<sequence>IQNMGNWIKGCVKTSRLLGQGMRLDHVVGPLNKTTATAKTPCVMLSGTTWMQEIVPLIISQGDPELVDTVPNWDRVPWLEETRALCVFSLLFKVIYVMRNPRDAFTSYSHFILHKFLDGKGIHICNDLFSSLIFVVFGSWFDHVKGWLSVGEQQHIMYISYEQMILVRRLQIQLKIPLCLSCTLFLNPRRVRYQRSVTNLHRLGNHLTVAEAEYFDEFYQKKMQHVKHTFDWD</sequence>
<dbReference type="SUPFAM" id="SSF52540">
    <property type="entry name" value="P-loop containing nucleoside triphosphate hydrolases"/>
    <property type="match status" value="1"/>
</dbReference>
<dbReference type="Gene3D" id="3.40.50.300">
    <property type="entry name" value="P-loop containing nucleotide triphosphate hydrolases"/>
    <property type="match status" value="1"/>
</dbReference>
<dbReference type="Proteomes" id="UP000694546">
    <property type="component" value="Chromosome 16"/>
</dbReference>
<evidence type="ECO:0000259" key="4">
    <source>
        <dbReference type="Pfam" id="PF00685"/>
    </source>
</evidence>
<evidence type="ECO:0000256" key="1">
    <source>
        <dbReference type="ARBA" id="ARBA00005771"/>
    </source>
</evidence>
<keyword evidence="6" id="KW-1185">Reference proteome</keyword>
<reference evidence="5" key="1">
    <citation type="submission" date="2025-08" db="UniProtKB">
        <authorList>
            <consortium name="Ensembl"/>
        </authorList>
    </citation>
    <scope>IDENTIFICATION</scope>
</reference>
<dbReference type="GeneTree" id="ENSGT00940000164900"/>
<dbReference type="AlphaFoldDB" id="A0A8C5AQY1"/>
<evidence type="ECO:0000256" key="3">
    <source>
        <dbReference type="RuleBase" id="RU361155"/>
    </source>
</evidence>
<reference evidence="5" key="2">
    <citation type="submission" date="2025-09" db="UniProtKB">
        <authorList>
            <consortium name="Ensembl"/>
        </authorList>
    </citation>
    <scope>IDENTIFICATION</scope>
</reference>
<dbReference type="Pfam" id="PF00685">
    <property type="entry name" value="Sulfotransfer_1"/>
    <property type="match status" value="1"/>
</dbReference>
<dbReference type="PANTHER" id="PTHR11783">
    <property type="entry name" value="SULFOTRANSFERASE SULT"/>
    <property type="match status" value="1"/>
</dbReference>
<name>A0A8C5AQY1_GADMO</name>